<evidence type="ECO:0000313" key="13">
    <source>
        <dbReference type="Proteomes" id="UP000201613"/>
    </source>
</evidence>
<feature type="domain" description="Tyrosine-protein kinase G-rich" evidence="11">
    <location>
        <begin position="79"/>
        <end position="151"/>
    </location>
</feature>
<evidence type="ECO:0000256" key="6">
    <source>
        <dbReference type="ARBA" id="ARBA00022840"/>
    </source>
</evidence>
<dbReference type="EMBL" id="FXZK01000001">
    <property type="protein sequence ID" value="SMY06279.1"/>
    <property type="molecule type" value="Genomic_DNA"/>
</dbReference>
<evidence type="ECO:0000256" key="5">
    <source>
        <dbReference type="ARBA" id="ARBA00022777"/>
    </source>
</evidence>
<dbReference type="Pfam" id="PF13614">
    <property type="entry name" value="AAA_31"/>
    <property type="match status" value="1"/>
</dbReference>
<organism evidence="12 13">
    <name type="scientific">Flavimaricola marinus</name>
    <dbReference type="NCBI Taxonomy" id="1819565"/>
    <lineage>
        <taxon>Bacteria</taxon>
        <taxon>Pseudomonadati</taxon>
        <taxon>Pseudomonadota</taxon>
        <taxon>Alphaproteobacteria</taxon>
        <taxon>Rhodobacterales</taxon>
        <taxon>Paracoccaceae</taxon>
        <taxon>Flavimaricola</taxon>
    </lineage>
</organism>
<evidence type="ECO:0000256" key="2">
    <source>
        <dbReference type="ARBA" id="ARBA00011903"/>
    </source>
</evidence>
<evidence type="ECO:0000313" key="12">
    <source>
        <dbReference type="EMBL" id="SMY06279.1"/>
    </source>
</evidence>
<comment type="catalytic activity">
    <reaction evidence="8">
        <text>L-tyrosyl-[protein] + ATP = O-phospho-L-tyrosyl-[protein] + ADP + H(+)</text>
        <dbReference type="Rhea" id="RHEA:10596"/>
        <dbReference type="Rhea" id="RHEA-COMP:10136"/>
        <dbReference type="Rhea" id="RHEA-COMP:20101"/>
        <dbReference type="ChEBI" id="CHEBI:15378"/>
        <dbReference type="ChEBI" id="CHEBI:30616"/>
        <dbReference type="ChEBI" id="CHEBI:46858"/>
        <dbReference type="ChEBI" id="CHEBI:61978"/>
        <dbReference type="ChEBI" id="CHEBI:456216"/>
        <dbReference type="EC" id="2.7.10.2"/>
    </reaction>
</comment>
<evidence type="ECO:0000256" key="1">
    <source>
        <dbReference type="ARBA" id="ARBA00007316"/>
    </source>
</evidence>
<dbReference type="EC" id="2.7.10.2" evidence="2"/>
<evidence type="ECO:0000256" key="9">
    <source>
        <dbReference type="SAM" id="Phobius"/>
    </source>
</evidence>
<keyword evidence="5 12" id="KW-0418">Kinase</keyword>
<dbReference type="GO" id="GO:0005886">
    <property type="term" value="C:plasma membrane"/>
    <property type="evidence" value="ECO:0007669"/>
    <property type="project" value="TreeGrafter"/>
</dbReference>
<keyword evidence="13" id="KW-1185">Reference proteome</keyword>
<dbReference type="NCBIfam" id="TIGR01007">
    <property type="entry name" value="eps_fam"/>
    <property type="match status" value="1"/>
</dbReference>
<dbReference type="InterPro" id="IPR050445">
    <property type="entry name" value="Bact_polysacc_biosynth/exp"/>
</dbReference>
<protein>
    <recommendedName>
        <fullName evidence="2">non-specific protein-tyrosine kinase</fullName>
        <ecNumber evidence="2">2.7.10.2</ecNumber>
    </recommendedName>
</protein>
<proteinExistence type="inferred from homology"/>
<gene>
    <name evidence="12" type="primary">ptk</name>
    <name evidence="12" type="ORF">LOM8899_00402</name>
</gene>
<dbReference type="CDD" id="cd05387">
    <property type="entry name" value="BY-kinase"/>
    <property type="match status" value="1"/>
</dbReference>
<reference evidence="13" key="1">
    <citation type="submission" date="2017-05" db="EMBL/GenBank/DDBJ databases">
        <authorList>
            <person name="Rodrigo-Torres L."/>
            <person name="Arahal R. D."/>
            <person name="Lucena T."/>
        </authorList>
    </citation>
    <scope>NUCLEOTIDE SEQUENCE [LARGE SCALE GENOMIC DNA]</scope>
    <source>
        <strain evidence="13">CECT 8899</strain>
    </source>
</reference>
<dbReference type="Pfam" id="PF13807">
    <property type="entry name" value="GNVR"/>
    <property type="match status" value="1"/>
</dbReference>
<dbReference type="SUPFAM" id="SSF52540">
    <property type="entry name" value="P-loop containing nucleoside triphosphate hydrolases"/>
    <property type="match status" value="1"/>
</dbReference>
<dbReference type="GO" id="GO:0005524">
    <property type="term" value="F:ATP binding"/>
    <property type="evidence" value="ECO:0007669"/>
    <property type="project" value="UniProtKB-KW"/>
</dbReference>
<keyword evidence="9" id="KW-0812">Transmembrane</keyword>
<keyword evidence="7" id="KW-0829">Tyrosine-protein kinase</keyword>
<dbReference type="RefSeq" id="WP_093990477.1">
    <property type="nucleotide sequence ID" value="NZ_FXZK01000001.1"/>
</dbReference>
<evidence type="ECO:0000259" key="11">
    <source>
        <dbReference type="Pfam" id="PF13807"/>
    </source>
</evidence>
<evidence type="ECO:0000256" key="4">
    <source>
        <dbReference type="ARBA" id="ARBA00022741"/>
    </source>
</evidence>
<dbReference type="Proteomes" id="UP000201613">
    <property type="component" value="Unassembled WGS sequence"/>
</dbReference>
<dbReference type="OrthoDB" id="230260at2"/>
<dbReference type="PANTHER" id="PTHR32309">
    <property type="entry name" value="TYROSINE-PROTEIN KINASE"/>
    <property type="match status" value="1"/>
</dbReference>
<name>A0A238L9B9_9RHOB</name>
<feature type="domain" description="AAA" evidence="10">
    <location>
        <begin position="229"/>
        <end position="365"/>
    </location>
</feature>
<keyword evidence="3 12" id="KW-0808">Transferase</keyword>
<evidence type="ECO:0000256" key="3">
    <source>
        <dbReference type="ARBA" id="ARBA00022679"/>
    </source>
</evidence>
<evidence type="ECO:0000256" key="8">
    <source>
        <dbReference type="ARBA" id="ARBA00051245"/>
    </source>
</evidence>
<dbReference type="Gene3D" id="3.40.50.300">
    <property type="entry name" value="P-loop containing nucleotide triphosphate hydrolases"/>
    <property type="match status" value="1"/>
</dbReference>
<dbReference type="InterPro" id="IPR027417">
    <property type="entry name" value="P-loop_NTPase"/>
</dbReference>
<dbReference type="PANTHER" id="PTHR32309:SF13">
    <property type="entry name" value="FERRIC ENTEROBACTIN TRANSPORT PROTEIN FEPE"/>
    <property type="match status" value="1"/>
</dbReference>
<sequence>MAAADDGQLTALAAAIAREDQAAASDSQDRFNRRFSQVLLRAQAEADRNAEVVESLNARTQDLSEQFELQSSVLADLQEMERETQATQVLYETFLTQLKETSVQEGVFQSDSRVLSPALPGTQIAPRPVRALAMALFIGAILGTTIVLIREFLQNTYRTSEDLEKSTGQVVLGQVPKIPRRGRRQTVNYLVEKPTSAAAEAVRNLRTSVLMSNMDQPPQIIMSTSSLPGEGKTTLAISLANNLAGLGKKVLLVEGDIRKRTFENYFADSKGRPGLIAVLMNKTPLSEVVIHDDTLNIDVLIGEKSSVNPADVFSSDAFKSFMGSLRESYDYVVVDTPPVLLVPDARILARHMDAVIYTVAWDKTSKTQVQEGLRQFASVDIDITGVVLSQIDPKGMRRYGYGGKYGAYGSKGRGYYEN</sequence>
<dbReference type="InterPro" id="IPR005702">
    <property type="entry name" value="Wzc-like_C"/>
</dbReference>
<dbReference type="AlphaFoldDB" id="A0A238L9B9"/>
<dbReference type="GO" id="GO:0004715">
    <property type="term" value="F:non-membrane spanning protein tyrosine kinase activity"/>
    <property type="evidence" value="ECO:0007669"/>
    <property type="project" value="UniProtKB-EC"/>
</dbReference>
<evidence type="ECO:0000256" key="7">
    <source>
        <dbReference type="ARBA" id="ARBA00023137"/>
    </source>
</evidence>
<accession>A0A238L9B9</accession>
<evidence type="ECO:0000259" key="10">
    <source>
        <dbReference type="Pfam" id="PF13614"/>
    </source>
</evidence>
<dbReference type="InterPro" id="IPR032807">
    <property type="entry name" value="GNVR"/>
</dbReference>
<keyword evidence="4" id="KW-0547">Nucleotide-binding</keyword>
<comment type="similarity">
    <text evidence="1">Belongs to the CpsD/CapB family.</text>
</comment>
<feature type="transmembrane region" description="Helical" evidence="9">
    <location>
        <begin position="131"/>
        <end position="149"/>
    </location>
</feature>
<keyword evidence="6" id="KW-0067">ATP-binding</keyword>
<dbReference type="InterPro" id="IPR025669">
    <property type="entry name" value="AAA_dom"/>
</dbReference>
<keyword evidence="9" id="KW-1133">Transmembrane helix</keyword>
<keyword evidence="9" id="KW-0472">Membrane</keyword>